<dbReference type="InterPro" id="IPR010563">
    <property type="entry name" value="TraK_N"/>
</dbReference>
<dbReference type="Pfam" id="PF06586">
    <property type="entry name" value="TraK_N"/>
    <property type="match status" value="1"/>
</dbReference>
<feature type="chain" id="PRO_5021349548" evidence="1">
    <location>
        <begin position="22"/>
        <end position="243"/>
    </location>
</feature>
<gene>
    <name evidence="4" type="ORF">EAH77_22430</name>
</gene>
<dbReference type="NCBIfam" id="NF010296">
    <property type="entry name" value="PRK13736.1"/>
    <property type="match status" value="1"/>
</dbReference>
<comment type="caution">
    <text evidence="4">The sequence shown here is derived from an EMBL/GenBank/DDBJ whole genome shotgun (WGS) entry which is preliminary data.</text>
</comment>
<dbReference type="OrthoDB" id="5640081at2"/>
<evidence type="ECO:0000313" key="4">
    <source>
        <dbReference type="EMBL" id="TPG56832.1"/>
    </source>
</evidence>
<feature type="domain" description="TraK N-terminal" evidence="2">
    <location>
        <begin position="32"/>
        <end position="119"/>
    </location>
</feature>
<keyword evidence="1" id="KW-0732">Signal</keyword>
<evidence type="ECO:0000259" key="3">
    <source>
        <dbReference type="Pfam" id="PF23536"/>
    </source>
</evidence>
<organism evidence="4 5">
    <name type="scientific">Ewingella americana</name>
    <dbReference type="NCBI Taxonomy" id="41202"/>
    <lineage>
        <taxon>Bacteria</taxon>
        <taxon>Pseudomonadati</taxon>
        <taxon>Pseudomonadota</taxon>
        <taxon>Gammaproteobacteria</taxon>
        <taxon>Enterobacterales</taxon>
        <taxon>Yersiniaceae</taxon>
        <taxon>Ewingella</taxon>
    </lineage>
</organism>
<dbReference type="Proteomes" id="UP000317663">
    <property type="component" value="Unassembled WGS sequence"/>
</dbReference>
<evidence type="ECO:0000259" key="2">
    <source>
        <dbReference type="Pfam" id="PF06586"/>
    </source>
</evidence>
<dbReference type="Pfam" id="PF23536">
    <property type="entry name" value="TraK_C"/>
    <property type="match status" value="1"/>
</dbReference>
<evidence type="ECO:0000313" key="5">
    <source>
        <dbReference type="Proteomes" id="UP000317663"/>
    </source>
</evidence>
<accession>A0A502G5F3</accession>
<dbReference type="EMBL" id="RCZD01000016">
    <property type="protein sequence ID" value="TPG56832.1"/>
    <property type="molecule type" value="Genomic_DNA"/>
</dbReference>
<evidence type="ECO:0000256" key="1">
    <source>
        <dbReference type="SAM" id="SignalP"/>
    </source>
</evidence>
<keyword evidence="5" id="KW-1185">Reference proteome</keyword>
<feature type="signal peptide" evidence="1">
    <location>
        <begin position="1"/>
        <end position="21"/>
    </location>
</feature>
<name>A0A502G5F3_9GAMM</name>
<dbReference type="InterPro" id="IPR055397">
    <property type="entry name" value="TraK_C"/>
</dbReference>
<dbReference type="AlphaFoldDB" id="A0A502G5F3"/>
<reference evidence="4 5" key="1">
    <citation type="journal article" date="2019" name="Environ. Microbiol.">
        <title>Species interactions and distinct microbial communities in high Arctic permafrost affected cryosols are associated with the CH4 and CO2 gas fluxes.</title>
        <authorList>
            <person name="Altshuler I."/>
            <person name="Hamel J."/>
            <person name="Turney S."/>
            <person name="Magnuson E."/>
            <person name="Levesque R."/>
            <person name="Greer C."/>
            <person name="Whyte L.G."/>
        </authorList>
    </citation>
    <scope>NUCLEOTIDE SEQUENCE [LARGE SCALE GENOMIC DNA]</scope>
    <source>
        <strain evidence="4 5">E4</strain>
    </source>
</reference>
<feature type="domain" description="TraK C-terminal" evidence="3">
    <location>
        <begin position="128"/>
        <end position="227"/>
    </location>
</feature>
<dbReference type="RefSeq" id="WP_140475220.1">
    <property type="nucleotide sequence ID" value="NZ_RCZD01000016.1"/>
</dbReference>
<sequence>MKARLLAAFVAAVCLAPAAMADVSGPSGTVFENDAHLKAQLSNTSPNKIVIEGELITRVTGPDGAFTQENTEDGALLITPLTGQNFTLFLETANGIGASVDVTPKPGSGHTLRLIPASAPQKANPDAKTWEESQPWEKTLVSVARTVVNGGVPDSYTEVAAVRGPAYSPVSGVLLTPERQLVGSHLLVMRYRMKNTGYITRPLSEKQFWQKGVRAVMLTTHSLYAGGEGFVWVIFSTGTEGGV</sequence>
<proteinExistence type="predicted"/>
<protein>
    <submittedName>
        <fullName evidence="4">Conjugal transfer protein TraK</fullName>
    </submittedName>
</protein>